<dbReference type="STRING" id="888268.A0A1E5VFN5"/>
<dbReference type="PANTHER" id="PTHR36041">
    <property type="entry name" value="SUCCINATE DEHYDROGENASE SUBUNIT 7A, MITOCHONDRIAL-RELATED"/>
    <property type="match status" value="1"/>
</dbReference>
<sequence>MAQPAFLSSLRSCLRSAPPPTPHHRLQPSRGYHVELGAREKALLEEDVALKRFKSYKNSVKQLVKLLGPYGTVIDVSCELM</sequence>
<protein>
    <submittedName>
        <fullName evidence="1">Uncharacterized protein</fullName>
    </submittedName>
</protein>
<comment type="caution">
    <text evidence="1">The sequence shown here is derived from an EMBL/GenBank/DDBJ whole genome shotgun (WGS) entry which is preliminary data.</text>
</comment>
<accession>A0A1E5VFN5</accession>
<dbReference type="EMBL" id="LWDX02041113">
    <property type="protein sequence ID" value="OEL23943.1"/>
    <property type="molecule type" value="Genomic_DNA"/>
</dbReference>
<dbReference type="Proteomes" id="UP000095767">
    <property type="component" value="Unassembled WGS sequence"/>
</dbReference>
<reference evidence="1 2" key="1">
    <citation type="submission" date="2016-09" db="EMBL/GenBank/DDBJ databases">
        <title>The draft genome of Dichanthelium oligosanthes: A C3 panicoid grass species.</title>
        <authorList>
            <person name="Studer A.J."/>
            <person name="Schnable J.C."/>
            <person name="Brutnell T.P."/>
        </authorList>
    </citation>
    <scope>NUCLEOTIDE SEQUENCE [LARGE SCALE GENOMIC DNA]</scope>
    <source>
        <strain evidence="2">cv. Kellogg 1175</strain>
        <tissue evidence="1">Leaf</tissue>
    </source>
</reference>
<dbReference type="PANTHER" id="PTHR36041:SF2">
    <property type="entry name" value="SUCCINATE DEHYDROGENASE SUBUNIT 7A, MITOCHONDRIAL-RELATED"/>
    <property type="match status" value="1"/>
</dbReference>
<name>A0A1E5VFN5_9POAL</name>
<keyword evidence="2" id="KW-1185">Reference proteome</keyword>
<dbReference type="GO" id="GO:0045273">
    <property type="term" value="C:respiratory chain complex II (succinate dehydrogenase)"/>
    <property type="evidence" value="ECO:0007669"/>
    <property type="project" value="InterPro"/>
</dbReference>
<proteinExistence type="predicted"/>
<organism evidence="1 2">
    <name type="scientific">Dichanthelium oligosanthes</name>
    <dbReference type="NCBI Taxonomy" id="888268"/>
    <lineage>
        <taxon>Eukaryota</taxon>
        <taxon>Viridiplantae</taxon>
        <taxon>Streptophyta</taxon>
        <taxon>Embryophyta</taxon>
        <taxon>Tracheophyta</taxon>
        <taxon>Spermatophyta</taxon>
        <taxon>Magnoliopsida</taxon>
        <taxon>Liliopsida</taxon>
        <taxon>Poales</taxon>
        <taxon>Poaceae</taxon>
        <taxon>PACMAD clade</taxon>
        <taxon>Panicoideae</taxon>
        <taxon>Panicodae</taxon>
        <taxon>Paniceae</taxon>
        <taxon>Dichantheliinae</taxon>
        <taxon>Dichanthelium</taxon>
    </lineage>
</organism>
<dbReference type="InterPro" id="IPR034573">
    <property type="entry name" value="SDH7"/>
</dbReference>
<dbReference type="OrthoDB" id="684848at2759"/>
<gene>
    <name evidence="1" type="ORF">BAE44_0015037</name>
</gene>
<dbReference type="AlphaFoldDB" id="A0A1E5VFN5"/>
<evidence type="ECO:0000313" key="1">
    <source>
        <dbReference type="EMBL" id="OEL23943.1"/>
    </source>
</evidence>
<evidence type="ECO:0000313" key="2">
    <source>
        <dbReference type="Proteomes" id="UP000095767"/>
    </source>
</evidence>